<accession>A0AA40X4Z0</accession>
<gene>
    <name evidence="2" type="ORF">ITX54_16725</name>
</gene>
<dbReference type="SUPFAM" id="SSF51182">
    <property type="entry name" value="RmlC-like cupins"/>
    <property type="match status" value="1"/>
</dbReference>
<feature type="domain" description="Cupin type-2" evidence="1">
    <location>
        <begin position="43"/>
        <end position="111"/>
    </location>
</feature>
<reference evidence="2" key="2">
    <citation type="submission" date="2022-09" db="EMBL/GenBank/DDBJ databases">
        <title>Rouxiella aceris sp. nov., isolated from tree sap and emended description of the genus Rhouxiella.</title>
        <authorList>
            <person name="Kim I.S."/>
        </authorList>
    </citation>
    <scope>NUCLEOTIDE SEQUENCE</scope>
    <source>
        <strain evidence="2">SAP-2</strain>
    </source>
</reference>
<dbReference type="PANTHER" id="PTHR43346">
    <property type="entry name" value="LIGAND BINDING DOMAIN PROTEIN, PUTATIVE (AFU_ORTHOLOGUE AFUA_6G14370)-RELATED"/>
    <property type="match status" value="1"/>
</dbReference>
<dbReference type="AlphaFoldDB" id="A0AA40X4Z0"/>
<dbReference type="InterPro" id="IPR013096">
    <property type="entry name" value="Cupin_2"/>
</dbReference>
<protein>
    <submittedName>
        <fullName evidence="2">Cupin domain-containing protein</fullName>
    </submittedName>
</protein>
<dbReference type="InterPro" id="IPR011051">
    <property type="entry name" value="RmlC_Cupin_sf"/>
</dbReference>
<dbReference type="Proteomes" id="UP000705283">
    <property type="component" value="Unassembled WGS sequence"/>
</dbReference>
<dbReference type="Pfam" id="PF07883">
    <property type="entry name" value="Cupin_2"/>
    <property type="match status" value="1"/>
</dbReference>
<dbReference type="RefSeq" id="WP_194978440.1">
    <property type="nucleotide sequence ID" value="NZ_JADMKS010000007.1"/>
</dbReference>
<organism evidence="2 3">
    <name type="scientific">Rouxiella silvae</name>
    <dbReference type="NCBI Taxonomy" id="1646373"/>
    <lineage>
        <taxon>Bacteria</taxon>
        <taxon>Pseudomonadati</taxon>
        <taxon>Pseudomonadota</taxon>
        <taxon>Gammaproteobacteria</taxon>
        <taxon>Enterobacterales</taxon>
        <taxon>Yersiniaceae</taxon>
        <taxon>Rouxiella</taxon>
    </lineage>
</organism>
<evidence type="ECO:0000313" key="3">
    <source>
        <dbReference type="Proteomes" id="UP000705283"/>
    </source>
</evidence>
<dbReference type="InterPro" id="IPR014710">
    <property type="entry name" value="RmlC-like_jellyroll"/>
</dbReference>
<dbReference type="Gene3D" id="2.60.120.10">
    <property type="entry name" value="Jelly Rolls"/>
    <property type="match status" value="1"/>
</dbReference>
<name>A0AA40X4Z0_9GAMM</name>
<reference evidence="2" key="1">
    <citation type="submission" date="2020-11" db="EMBL/GenBank/DDBJ databases">
        <authorList>
            <person name="Lee S.D."/>
        </authorList>
    </citation>
    <scope>NUCLEOTIDE SEQUENCE</scope>
    <source>
        <strain evidence="2">SAP-2</strain>
    </source>
</reference>
<dbReference type="EMBL" id="JADMKS010000007">
    <property type="protein sequence ID" value="MBF6638312.1"/>
    <property type="molecule type" value="Genomic_DNA"/>
</dbReference>
<proteinExistence type="predicted"/>
<comment type="caution">
    <text evidence="2">The sequence shown here is derived from an EMBL/GenBank/DDBJ whole genome shotgun (WGS) entry which is preliminary data.</text>
</comment>
<dbReference type="InterPro" id="IPR052538">
    <property type="entry name" value="Flavonoid_dioxygenase-like"/>
</dbReference>
<dbReference type="CDD" id="cd06987">
    <property type="entry name" value="cupin_MAE_RS03005"/>
    <property type="match status" value="1"/>
</dbReference>
<sequence>MTTVFRATDAQSAEAFRIGPTDTNYFAILFDKHQDDIENIFVIEIFKVGGATPPNEHAHAHEFFYVLAGEGVALCGDKEVPLSQGKALLLNPGNEHVVRNTGSSKLYTLTVMTPNEGFAELIRSGERVELDEEDLRVLSGVKGSSAR</sequence>
<evidence type="ECO:0000313" key="2">
    <source>
        <dbReference type="EMBL" id="MBF6638312.1"/>
    </source>
</evidence>
<dbReference type="PANTHER" id="PTHR43346:SF1">
    <property type="entry name" value="QUERCETIN 2,3-DIOXYGENASE-RELATED"/>
    <property type="match status" value="1"/>
</dbReference>
<evidence type="ECO:0000259" key="1">
    <source>
        <dbReference type="Pfam" id="PF07883"/>
    </source>
</evidence>